<dbReference type="InterPro" id="IPR032675">
    <property type="entry name" value="LRR_dom_sf"/>
</dbReference>
<dbReference type="PROSITE" id="PS00107">
    <property type="entry name" value="PROTEIN_KINASE_ATP"/>
    <property type="match status" value="2"/>
</dbReference>
<keyword evidence="12" id="KW-0418">Kinase</keyword>
<dbReference type="InterPro" id="IPR001245">
    <property type="entry name" value="Ser-Thr/Tyr_kinase_cat_dom"/>
</dbReference>
<dbReference type="Pfam" id="PF08263">
    <property type="entry name" value="LRRNT_2"/>
    <property type="match status" value="1"/>
</dbReference>
<dbReference type="EC" id="2.7.11.1" evidence="3"/>
<evidence type="ECO:0000313" key="25">
    <source>
        <dbReference type="Proteomes" id="UP000239757"/>
    </source>
</evidence>
<keyword evidence="5" id="KW-0597">Phosphoprotein</keyword>
<keyword evidence="7" id="KW-0808">Transferase</keyword>
<evidence type="ECO:0000313" key="24">
    <source>
        <dbReference type="EMBL" id="PPS13954.1"/>
    </source>
</evidence>
<dbReference type="EMBL" id="KZ663297">
    <property type="protein sequence ID" value="PPS13954.1"/>
    <property type="molecule type" value="Genomic_DNA"/>
</dbReference>
<dbReference type="SMART" id="SM00369">
    <property type="entry name" value="LRR_TYP"/>
    <property type="match status" value="14"/>
</dbReference>
<dbReference type="GO" id="GO:0009791">
    <property type="term" value="P:post-embryonic development"/>
    <property type="evidence" value="ECO:0007669"/>
    <property type="project" value="UniProtKB-ARBA"/>
</dbReference>
<evidence type="ECO:0000256" key="2">
    <source>
        <dbReference type="ARBA" id="ARBA00004479"/>
    </source>
</evidence>
<dbReference type="PROSITE" id="PS50011">
    <property type="entry name" value="PROTEIN_KINASE_DOM"/>
    <property type="match status" value="1"/>
</dbReference>
<dbReference type="Pfam" id="PF00069">
    <property type="entry name" value="Pkinase"/>
    <property type="match status" value="1"/>
</dbReference>
<evidence type="ECO:0000256" key="9">
    <source>
        <dbReference type="ARBA" id="ARBA00022729"/>
    </source>
</evidence>
<dbReference type="FunFam" id="3.80.10.10:FF:000233">
    <property type="entry name" value="Leucine-rich repeat receptor-like protein kinase TDR"/>
    <property type="match status" value="2"/>
</dbReference>
<comment type="catalytic activity">
    <reaction evidence="19">
        <text>L-seryl-[protein] + ATP = O-phospho-L-seryl-[protein] + ADP + H(+)</text>
        <dbReference type="Rhea" id="RHEA:17989"/>
        <dbReference type="Rhea" id="RHEA-COMP:9863"/>
        <dbReference type="Rhea" id="RHEA-COMP:11604"/>
        <dbReference type="ChEBI" id="CHEBI:15378"/>
        <dbReference type="ChEBI" id="CHEBI:29999"/>
        <dbReference type="ChEBI" id="CHEBI:30616"/>
        <dbReference type="ChEBI" id="CHEBI:83421"/>
        <dbReference type="ChEBI" id="CHEBI:456216"/>
        <dbReference type="EC" id="2.7.11.1"/>
    </reaction>
</comment>
<comment type="subcellular location">
    <subcellularLocation>
        <location evidence="1">Cell membrane</location>
    </subcellularLocation>
    <subcellularLocation>
        <location evidence="2">Membrane</location>
        <topology evidence="2">Single-pass type I membrane protein</topology>
    </subcellularLocation>
</comment>
<dbReference type="GO" id="GO:0009653">
    <property type="term" value="P:anatomical structure morphogenesis"/>
    <property type="evidence" value="ECO:0007669"/>
    <property type="project" value="UniProtKB-ARBA"/>
</dbReference>
<protein>
    <recommendedName>
        <fullName evidence="3">non-specific serine/threonine protein kinase</fullName>
        <ecNumber evidence="3">2.7.11.1</ecNumber>
    </recommendedName>
</protein>
<keyword evidence="6" id="KW-0433">Leucine-rich repeat</keyword>
<evidence type="ECO:0000256" key="17">
    <source>
        <dbReference type="ARBA" id="ARBA00023180"/>
    </source>
</evidence>
<evidence type="ECO:0000256" key="11">
    <source>
        <dbReference type="ARBA" id="ARBA00022741"/>
    </source>
</evidence>
<evidence type="ECO:0000256" key="15">
    <source>
        <dbReference type="ARBA" id="ARBA00023136"/>
    </source>
</evidence>
<evidence type="ECO:0000256" key="5">
    <source>
        <dbReference type="ARBA" id="ARBA00022553"/>
    </source>
</evidence>
<evidence type="ECO:0000256" key="3">
    <source>
        <dbReference type="ARBA" id="ARBA00012513"/>
    </source>
</evidence>
<keyword evidence="4" id="KW-0723">Serine/threonine-protein kinase</keyword>
<dbReference type="GO" id="GO:0004674">
    <property type="term" value="F:protein serine/threonine kinase activity"/>
    <property type="evidence" value="ECO:0007669"/>
    <property type="project" value="UniProtKB-KW"/>
</dbReference>
<evidence type="ECO:0000256" key="21">
    <source>
        <dbReference type="SAM" id="Phobius"/>
    </source>
</evidence>
<dbReference type="Pfam" id="PF07714">
    <property type="entry name" value="PK_Tyr_Ser-Thr"/>
    <property type="match status" value="1"/>
</dbReference>
<evidence type="ECO:0000256" key="12">
    <source>
        <dbReference type="ARBA" id="ARBA00022777"/>
    </source>
</evidence>
<dbReference type="PANTHER" id="PTHR48053:SF139">
    <property type="entry name" value="LRR RECEPTOR-LIKE KINASE FAMILY PROTEIN"/>
    <property type="match status" value="1"/>
</dbReference>
<dbReference type="Pfam" id="PF00560">
    <property type="entry name" value="LRR_1"/>
    <property type="match status" value="8"/>
</dbReference>
<accession>A0A2P5YEJ0</accession>
<dbReference type="PROSITE" id="PS00109">
    <property type="entry name" value="PROTEIN_KINASE_TYR"/>
    <property type="match status" value="1"/>
</dbReference>
<proteinExistence type="predicted"/>
<dbReference type="GO" id="GO:0005524">
    <property type="term" value="F:ATP binding"/>
    <property type="evidence" value="ECO:0007669"/>
    <property type="project" value="UniProtKB-UniRule"/>
</dbReference>
<evidence type="ECO:0000259" key="23">
    <source>
        <dbReference type="PROSITE" id="PS50011"/>
    </source>
</evidence>
<feature type="transmembrane region" description="Helical" evidence="21">
    <location>
        <begin position="986"/>
        <end position="1010"/>
    </location>
</feature>
<evidence type="ECO:0000256" key="10">
    <source>
        <dbReference type="ARBA" id="ARBA00022737"/>
    </source>
</evidence>
<dbReference type="FunFam" id="3.80.10.10:FF:000095">
    <property type="entry name" value="LRR receptor-like serine/threonine-protein kinase GSO1"/>
    <property type="match status" value="1"/>
</dbReference>
<feature type="chain" id="PRO_5015186008" description="non-specific serine/threonine protein kinase" evidence="22">
    <location>
        <begin position="21"/>
        <end position="1291"/>
    </location>
</feature>
<keyword evidence="10" id="KW-0677">Repeat</keyword>
<evidence type="ECO:0000256" key="6">
    <source>
        <dbReference type="ARBA" id="ARBA00022614"/>
    </source>
</evidence>
<dbReference type="InterPro" id="IPR055414">
    <property type="entry name" value="LRR_R13L4/SHOC2-like"/>
</dbReference>
<evidence type="ECO:0000256" key="4">
    <source>
        <dbReference type="ARBA" id="ARBA00022527"/>
    </source>
</evidence>
<dbReference type="InterPro" id="IPR001611">
    <property type="entry name" value="Leu-rich_rpt"/>
</dbReference>
<dbReference type="SUPFAM" id="SSF56112">
    <property type="entry name" value="Protein kinase-like (PK-like)"/>
    <property type="match status" value="2"/>
</dbReference>
<evidence type="ECO:0000256" key="19">
    <source>
        <dbReference type="ARBA" id="ARBA00048679"/>
    </source>
</evidence>
<dbReference type="InterPro" id="IPR008266">
    <property type="entry name" value="Tyr_kinase_AS"/>
</dbReference>
<dbReference type="OrthoDB" id="676979at2759"/>
<dbReference type="PANTHER" id="PTHR48053">
    <property type="entry name" value="LEUCINE RICH REPEAT FAMILY PROTEIN, EXPRESSED"/>
    <property type="match status" value="1"/>
</dbReference>
<gene>
    <name evidence="24" type="ORF">GOBAR_AA06609</name>
</gene>
<keyword evidence="16" id="KW-0675">Receptor</keyword>
<dbReference type="Pfam" id="PF13855">
    <property type="entry name" value="LRR_8"/>
    <property type="match status" value="2"/>
</dbReference>
<dbReference type="Gene3D" id="3.80.10.10">
    <property type="entry name" value="Ribonuclease Inhibitor"/>
    <property type="match status" value="5"/>
</dbReference>
<dbReference type="Pfam" id="PF23598">
    <property type="entry name" value="LRR_14"/>
    <property type="match status" value="1"/>
</dbReference>
<dbReference type="InterPro" id="IPR051716">
    <property type="entry name" value="Plant_RL_S/T_kinase"/>
</dbReference>
<evidence type="ECO:0000256" key="13">
    <source>
        <dbReference type="ARBA" id="ARBA00022840"/>
    </source>
</evidence>
<dbReference type="InterPro" id="IPR000719">
    <property type="entry name" value="Prot_kinase_dom"/>
</dbReference>
<dbReference type="SMART" id="SM00365">
    <property type="entry name" value="LRR_SD22"/>
    <property type="match status" value="6"/>
</dbReference>
<dbReference type="Gene3D" id="1.10.510.10">
    <property type="entry name" value="Transferase(Phosphotransferase) domain 1"/>
    <property type="match status" value="1"/>
</dbReference>
<dbReference type="GO" id="GO:0005886">
    <property type="term" value="C:plasma membrane"/>
    <property type="evidence" value="ECO:0007669"/>
    <property type="project" value="UniProtKB-SubCell"/>
</dbReference>
<feature type="binding site" evidence="20">
    <location>
        <position position="746"/>
    </location>
    <ligand>
        <name>ATP</name>
        <dbReference type="ChEBI" id="CHEBI:30616"/>
    </ligand>
</feature>
<evidence type="ECO:0000256" key="16">
    <source>
        <dbReference type="ARBA" id="ARBA00023170"/>
    </source>
</evidence>
<keyword evidence="13 20" id="KW-0067">ATP-binding</keyword>
<evidence type="ECO:0000256" key="18">
    <source>
        <dbReference type="ARBA" id="ARBA00047899"/>
    </source>
</evidence>
<dbReference type="GO" id="GO:0099402">
    <property type="term" value="P:plant organ development"/>
    <property type="evidence" value="ECO:0007669"/>
    <property type="project" value="UniProtKB-ARBA"/>
</dbReference>
<reference evidence="24 25" key="1">
    <citation type="submission" date="2015-01" db="EMBL/GenBank/DDBJ databases">
        <title>Genome of allotetraploid Gossypium barbadense reveals genomic plasticity and fiber elongation in cotton evolution.</title>
        <authorList>
            <person name="Chen X."/>
            <person name="Liu X."/>
            <person name="Zhao B."/>
            <person name="Zheng H."/>
            <person name="Hu Y."/>
            <person name="Lu G."/>
            <person name="Yang C."/>
            <person name="Chen J."/>
            <person name="Shan C."/>
            <person name="Zhang L."/>
            <person name="Zhou Y."/>
            <person name="Wang L."/>
            <person name="Guo W."/>
            <person name="Bai Y."/>
            <person name="Ruan J."/>
            <person name="Shangguan X."/>
            <person name="Mao Y."/>
            <person name="Jiang J."/>
            <person name="Zhu Y."/>
            <person name="Lei J."/>
            <person name="Kang H."/>
            <person name="Chen S."/>
            <person name="He X."/>
            <person name="Wang R."/>
            <person name="Wang Y."/>
            <person name="Chen J."/>
            <person name="Wang L."/>
            <person name="Yu S."/>
            <person name="Wang B."/>
            <person name="Wei J."/>
            <person name="Song S."/>
            <person name="Lu X."/>
            <person name="Gao Z."/>
            <person name="Gu W."/>
            <person name="Deng X."/>
            <person name="Ma D."/>
            <person name="Wang S."/>
            <person name="Liang W."/>
            <person name="Fang L."/>
            <person name="Cai C."/>
            <person name="Zhu X."/>
            <person name="Zhou B."/>
            <person name="Zhang Y."/>
            <person name="Chen Z."/>
            <person name="Xu S."/>
            <person name="Zhu R."/>
            <person name="Wang S."/>
            <person name="Zhang T."/>
            <person name="Zhao G."/>
        </authorList>
    </citation>
    <scope>NUCLEOTIDE SEQUENCE [LARGE SCALE GENOMIC DNA]</scope>
    <source>
        <strain evidence="25">cv. Xinhai21</strain>
        <tissue evidence="24">Leaf</tissue>
    </source>
</reference>
<feature type="transmembrane region" description="Helical" evidence="21">
    <location>
        <begin position="652"/>
        <end position="676"/>
    </location>
</feature>
<keyword evidence="15 21" id="KW-0472">Membrane</keyword>
<evidence type="ECO:0000256" key="22">
    <source>
        <dbReference type="SAM" id="SignalP"/>
    </source>
</evidence>
<evidence type="ECO:0000256" key="8">
    <source>
        <dbReference type="ARBA" id="ARBA00022692"/>
    </source>
</evidence>
<dbReference type="SUPFAM" id="SSF52058">
    <property type="entry name" value="L domain-like"/>
    <property type="match status" value="3"/>
</dbReference>
<evidence type="ECO:0000256" key="20">
    <source>
        <dbReference type="PROSITE-ProRule" id="PRU10141"/>
    </source>
</evidence>
<keyword evidence="11 20" id="KW-0547">Nucleotide-binding</keyword>
<organism evidence="24 25">
    <name type="scientific">Gossypium barbadense</name>
    <name type="common">Sea Island cotton</name>
    <name type="synonym">Hibiscus barbadensis</name>
    <dbReference type="NCBI Taxonomy" id="3634"/>
    <lineage>
        <taxon>Eukaryota</taxon>
        <taxon>Viridiplantae</taxon>
        <taxon>Streptophyta</taxon>
        <taxon>Embryophyta</taxon>
        <taxon>Tracheophyta</taxon>
        <taxon>Spermatophyta</taxon>
        <taxon>Magnoliopsida</taxon>
        <taxon>eudicotyledons</taxon>
        <taxon>Gunneridae</taxon>
        <taxon>Pentapetalae</taxon>
        <taxon>rosids</taxon>
        <taxon>malvids</taxon>
        <taxon>Malvales</taxon>
        <taxon>Malvaceae</taxon>
        <taxon>Malvoideae</taxon>
        <taxon>Gossypium</taxon>
    </lineage>
</organism>
<keyword evidence="8 21" id="KW-0812">Transmembrane</keyword>
<dbReference type="Proteomes" id="UP000239757">
    <property type="component" value="Unassembled WGS sequence"/>
</dbReference>
<evidence type="ECO:0000256" key="7">
    <source>
        <dbReference type="ARBA" id="ARBA00022679"/>
    </source>
</evidence>
<name>A0A2P5YEJ0_GOSBA</name>
<feature type="domain" description="Protein kinase" evidence="23">
    <location>
        <begin position="717"/>
        <end position="1291"/>
    </location>
</feature>
<feature type="signal peptide" evidence="22">
    <location>
        <begin position="1"/>
        <end position="20"/>
    </location>
</feature>
<dbReference type="Gene3D" id="3.30.200.20">
    <property type="entry name" value="Phosphorylase Kinase, domain 1"/>
    <property type="match status" value="2"/>
</dbReference>
<dbReference type="PRINTS" id="PR00019">
    <property type="entry name" value="LEURICHRPT"/>
</dbReference>
<dbReference type="InterPro" id="IPR017441">
    <property type="entry name" value="Protein_kinase_ATP_BS"/>
</dbReference>
<keyword evidence="14 21" id="KW-1133">Transmembrane helix</keyword>
<evidence type="ECO:0000256" key="1">
    <source>
        <dbReference type="ARBA" id="ARBA00004236"/>
    </source>
</evidence>
<dbReference type="InterPro" id="IPR003591">
    <property type="entry name" value="Leu-rich_rpt_typical-subtyp"/>
</dbReference>
<sequence>MKSLTLLAPLLFCVTLLCSSLNVASDSAAEALAILKWKASLQSQNHSVLLSWNTSNNPNTKTSPCAWFGIHCNHADSVIKINLTGYGVKGTLHLFPFLSLPNLAELDLSTNELYGIIPPKISQLSKLTYLDLSFNQFSGQIPPEISHLVHLQTLHLAGNQLNGSIPREIGQLKFLTDLALCSNKLNGCIPASLGKLSRLVSLLLYNNSLSGPIPPELGNLRNLVEVYLDTNRLTGPIPSTFGNLKNLRVLHMFNNSLSGPIPSELGNMESLSEISLYHNNLSGLIPTSFGDLRLLTLAHLYENQLSGPIPEEIGNLNSLIDLELSENQLNGSIPASLGNLSNLEILFLRDNWLSGSIPNEIGNLMKLTMLELDHNNLTGNLPQGICRGGSLEYFTANDNQLTGPIPQGDNEFYGEVSSNWGLCKSLESLSIARNNLSGTIPAEIGNSRQIQRLDLSSNHLVGEIPKEIAMLISLLDLRLNGNQLSGSVPLELGLMPKLLYLDLSANQLSKSIPETIGNLSMSFYLNLSINQFSQRIPIQVGKLTKLVQLDLRHNMLSGEIPGEFQSLQSLETLNLSHNNLSGEIPASLEKLRGLHTVDISYNELQGPIPNCQAFLNASVQELGGNKGLCGNGRGLPPCTPFSKKGHNNNKTFLVVMFSLLSVSCLLISSIALLFAFKRKKDTDEERQSNASDEIFFSVTPFNGRKLFEEIIRATKDFDAQYCIGKGGYGNVYKAELSSGDVVVVKKFHPLHTGEMADQRQFLNEVRALVETRHRNIVKFYGFCSSAGHSFLVYKYLERGSLASVLSKNEESKKLDWNKRVNIVKSSNWGLCKSLESLSIARNNLSGAIPLELGLMSKLLYLDLSANQLSKSIPETIGNLSMSFYLNLSINQFSQNIPIQVGKLTRLFHLDLSHNMLSGKIPGELQSLQSLETLNLSHNNLSGEIPASFKHLRGLYTVDISYNELQGPIPNCQAFLKASGHNNNKTLFIVMFPLLLVSGLSISSIALLFAFKKRKKDTDEERRSNASDEIFFSVTSLSGRILYEEIIRATKDFDAQYCIGKGGYGNVYKAGLSSGEVVAVKKFHPLHTGEMADQRQFLNGYLERGSLASVLCNDEECKKLDWNERVNIVKGVVHALSYLHHDCSPSIVHRDITSNNILLGLEYEAHLSDFGMLSFSIQTHPIGVILLEHTDTLHQLSYTMQVTEKCDVLSFGVLALELIVRAYPGEFLSSLSIFTAESIPLNNVLDQRLAPPLPEVVNKLIFILKLAVSCLNINSKSRPTMHTVSQLLFNHI</sequence>
<dbReference type="PROSITE" id="PS51450">
    <property type="entry name" value="LRR"/>
    <property type="match status" value="2"/>
</dbReference>
<dbReference type="InterPro" id="IPR011009">
    <property type="entry name" value="Kinase-like_dom_sf"/>
</dbReference>
<feature type="binding site" evidence="20">
    <location>
        <position position="1081"/>
    </location>
    <ligand>
        <name>ATP</name>
        <dbReference type="ChEBI" id="CHEBI:30616"/>
    </ligand>
</feature>
<evidence type="ECO:0000256" key="14">
    <source>
        <dbReference type="ARBA" id="ARBA00022989"/>
    </source>
</evidence>
<keyword evidence="9 22" id="KW-0732">Signal</keyword>
<dbReference type="FunFam" id="3.80.10.10:FF:000400">
    <property type="entry name" value="Nuclear pore complex protein NUP107"/>
    <property type="match status" value="1"/>
</dbReference>
<keyword evidence="17" id="KW-0325">Glycoprotein</keyword>
<dbReference type="FunFam" id="3.30.200.20:FF:000309">
    <property type="entry name" value="Leucine-rich repeat receptor protein kinase MSP1"/>
    <property type="match status" value="1"/>
</dbReference>
<dbReference type="InterPro" id="IPR013210">
    <property type="entry name" value="LRR_N_plant-typ"/>
</dbReference>
<comment type="catalytic activity">
    <reaction evidence="18">
        <text>L-threonyl-[protein] + ATP = O-phospho-L-threonyl-[protein] + ADP + H(+)</text>
        <dbReference type="Rhea" id="RHEA:46608"/>
        <dbReference type="Rhea" id="RHEA-COMP:11060"/>
        <dbReference type="Rhea" id="RHEA-COMP:11605"/>
        <dbReference type="ChEBI" id="CHEBI:15378"/>
        <dbReference type="ChEBI" id="CHEBI:30013"/>
        <dbReference type="ChEBI" id="CHEBI:30616"/>
        <dbReference type="ChEBI" id="CHEBI:61977"/>
        <dbReference type="ChEBI" id="CHEBI:456216"/>
        <dbReference type="EC" id="2.7.11.1"/>
    </reaction>
</comment>